<evidence type="ECO:0000313" key="2">
    <source>
        <dbReference type="Proteomes" id="UP001600650"/>
    </source>
</evidence>
<protein>
    <submittedName>
        <fullName evidence="1">Uncharacterized protein</fullName>
    </submittedName>
</protein>
<accession>A0ABW6JGG6</accession>
<keyword evidence="2" id="KW-1185">Reference proteome</keyword>
<comment type="caution">
    <text evidence="1">The sequence shown here is derived from an EMBL/GenBank/DDBJ whole genome shotgun (WGS) entry which is preliminary data.</text>
</comment>
<dbReference type="EMBL" id="JBHVBU010000021">
    <property type="protein sequence ID" value="MFE7963440.1"/>
    <property type="molecule type" value="Genomic_DNA"/>
</dbReference>
<sequence length="86" mass="9655">MTTIPEPTSLEREVTEFLRAELARQGVPNPQDYRVVWEWARIPGLPERVADADREELARRFAEALDLPLELVSPTAAESGKPGDRA</sequence>
<gene>
    <name evidence="1" type="ORF">ACFU0X_10360</name>
</gene>
<evidence type="ECO:0000313" key="1">
    <source>
        <dbReference type="EMBL" id="MFE7963440.1"/>
    </source>
</evidence>
<dbReference type="RefSeq" id="WP_381726240.1">
    <property type="nucleotide sequence ID" value="NZ_JBHVBU010000021.1"/>
</dbReference>
<proteinExistence type="predicted"/>
<name>A0ABW6JGG6_STRCE</name>
<reference evidence="1 2" key="1">
    <citation type="submission" date="2024-09" db="EMBL/GenBank/DDBJ databases">
        <title>The Natural Products Discovery Center: Release of the First 8490 Sequenced Strains for Exploring Actinobacteria Biosynthetic Diversity.</title>
        <authorList>
            <person name="Kalkreuter E."/>
            <person name="Kautsar S.A."/>
            <person name="Yang D."/>
            <person name="Bader C.D."/>
            <person name="Teijaro C.N."/>
            <person name="Fluegel L."/>
            <person name="Davis C.M."/>
            <person name="Simpson J.R."/>
            <person name="Lauterbach L."/>
            <person name="Steele A.D."/>
            <person name="Gui C."/>
            <person name="Meng S."/>
            <person name="Li G."/>
            <person name="Viehrig K."/>
            <person name="Ye F."/>
            <person name="Su P."/>
            <person name="Kiefer A.F."/>
            <person name="Nichols A."/>
            <person name="Cepeda A.J."/>
            <person name="Yan W."/>
            <person name="Fan B."/>
            <person name="Jiang Y."/>
            <person name="Adhikari A."/>
            <person name="Zheng C.-J."/>
            <person name="Schuster L."/>
            <person name="Cowan T.M."/>
            <person name="Smanski M.J."/>
            <person name="Chevrette M.G."/>
            <person name="De Carvalho L.P.S."/>
            <person name="Shen B."/>
        </authorList>
    </citation>
    <scope>NUCLEOTIDE SEQUENCE [LARGE SCALE GENOMIC DNA]</scope>
    <source>
        <strain evidence="1 2">NPDC057399</strain>
    </source>
</reference>
<dbReference type="Proteomes" id="UP001600650">
    <property type="component" value="Unassembled WGS sequence"/>
</dbReference>
<organism evidence="1 2">
    <name type="scientific">Streptomyces cellulosae</name>
    <dbReference type="NCBI Taxonomy" id="1968"/>
    <lineage>
        <taxon>Bacteria</taxon>
        <taxon>Bacillati</taxon>
        <taxon>Actinomycetota</taxon>
        <taxon>Actinomycetes</taxon>
        <taxon>Kitasatosporales</taxon>
        <taxon>Streptomycetaceae</taxon>
        <taxon>Streptomyces</taxon>
    </lineage>
</organism>